<protein>
    <submittedName>
        <fullName evidence="1">Uncharacterized protein</fullName>
    </submittedName>
</protein>
<proteinExistence type="predicted"/>
<evidence type="ECO:0000313" key="1">
    <source>
        <dbReference type="EMBL" id="KAF2892080.1"/>
    </source>
</evidence>
<dbReference type="AlphaFoldDB" id="A0A8K0G564"/>
<sequence length="62" mass="7066">PKRIAEYVTAQISRLFNNLVGQDKTKNQRQILVFLIDQTDTMTPIKNNQALTFVKSVANAFL</sequence>
<accession>A0A8K0G564</accession>
<name>A0A8K0G564_IGNLU</name>
<keyword evidence="2" id="KW-1185">Reference proteome</keyword>
<gene>
    <name evidence="1" type="ORF">ILUMI_14093</name>
</gene>
<dbReference type="EMBL" id="VTPC01013976">
    <property type="protein sequence ID" value="KAF2892080.1"/>
    <property type="molecule type" value="Genomic_DNA"/>
</dbReference>
<organism evidence="1 2">
    <name type="scientific">Ignelater luminosus</name>
    <name type="common">Cucubano</name>
    <name type="synonym">Pyrophorus luminosus</name>
    <dbReference type="NCBI Taxonomy" id="2038154"/>
    <lineage>
        <taxon>Eukaryota</taxon>
        <taxon>Metazoa</taxon>
        <taxon>Ecdysozoa</taxon>
        <taxon>Arthropoda</taxon>
        <taxon>Hexapoda</taxon>
        <taxon>Insecta</taxon>
        <taxon>Pterygota</taxon>
        <taxon>Neoptera</taxon>
        <taxon>Endopterygota</taxon>
        <taxon>Coleoptera</taxon>
        <taxon>Polyphaga</taxon>
        <taxon>Elateriformia</taxon>
        <taxon>Elateroidea</taxon>
        <taxon>Elateridae</taxon>
        <taxon>Agrypninae</taxon>
        <taxon>Pyrophorini</taxon>
        <taxon>Ignelater</taxon>
    </lineage>
</organism>
<dbReference type="Proteomes" id="UP000801492">
    <property type="component" value="Unassembled WGS sequence"/>
</dbReference>
<comment type="caution">
    <text evidence="1">The sequence shown here is derived from an EMBL/GenBank/DDBJ whole genome shotgun (WGS) entry which is preliminary data.</text>
</comment>
<reference evidence="1" key="1">
    <citation type="submission" date="2019-08" db="EMBL/GenBank/DDBJ databases">
        <title>The genome of the North American firefly Photinus pyralis.</title>
        <authorList>
            <consortium name="Photinus pyralis genome working group"/>
            <person name="Fallon T.R."/>
            <person name="Sander Lower S.E."/>
            <person name="Weng J.-K."/>
        </authorList>
    </citation>
    <scope>NUCLEOTIDE SEQUENCE</scope>
    <source>
        <strain evidence="1">TRF0915ILg1</strain>
        <tissue evidence="1">Whole body</tissue>
    </source>
</reference>
<feature type="non-terminal residue" evidence="1">
    <location>
        <position position="1"/>
    </location>
</feature>
<evidence type="ECO:0000313" key="2">
    <source>
        <dbReference type="Proteomes" id="UP000801492"/>
    </source>
</evidence>